<gene>
    <name evidence="1" type="ORF">APZ42_031964</name>
</gene>
<proteinExistence type="predicted"/>
<reference evidence="1 2" key="1">
    <citation type="submission" date="2016-03" db="EMBL/GenBank/DDBJ databases">
        <title>EvidentialGene: Evidence-directed Construction of Genes on Genomes.</title>
        <authorList>
            <person name="Gilbert D.G."/>
            <person name="Choi J.-H."/>
            <person name="Mockaitis K."/>
            <person name="Colbourne J."/>
            <person name="Pfrender M."/>
        </authorList>
    </citation>
    <scope>NUCLEOTIDE SEQUENCE [LARGE SCALE GENOMIC DNA]</scope>
    <source>
        <strain evidence="1 2">Xinb3</strain>
        <tissue evidence="1">Complete organism</tissue>
    </source>
</reference>
<evidence type="ECO:0000313" key="1">
    <source>
        <dbReference type="EMBL" id="KZS05017.1"/>
    </source>
</evidence>
<dbReference type="AlphaFoldDB" id="A0A164MFK3"/>
<protein>
    <submittedName>
        <fullName evidence="1">Transcription factor 15</fullName>
    </submittedName>
</protein>
<sequence length="82" mass="9194">MEQPCLKHNGPTPGFDNSNPRPVCTFCLASMKKMQKSIDGLCYRETNHSSNIDPSSILHELPAIISTSSNDPFEHNLNLLFY</sequence>
<dbReference type="EMBL" id="LRGB01003024">
    <property type="protein sequence ID" value="KZS05017.1"/>
    <property type="molecule type" value="Genomic_DNA"/>
</dbReference>
<organism evidence="1 2">
    <name type="scientific">Daphnia magna</name>
    <dbReference type="NCBI Taxonomy" id="35525"/>
    <lineage>
        <taxon>Eukaryota</taxon>
        <taxon>Metazoa</taxon>
        <taxon>Ecdysozoa</taxon>
        <taxon>Arthropoda</taxon>
        <taxon>Crustacea</taxon>
        <taxon>Branchiopoda</taxon>
        <taxon>Diplostraca</taxon>
        <taxon>Cladocera</taxon>
        <taxon>Anomopoda</taxon>
        <taxon>Daphniidae</taxon>
        <taxon>Daphnia</taxon>
    </lineage>
</organism>
<dbReference type="Proteomes" id="UP000076858">
    <property type="component" value="Unassembled WGS sequence"/>
</dbReference>
<name>A0A164MFK3_9CRUS</name>
<comment type="caution">
    <text evidence="1">The sequence shown here is derived from an EMBL/GenBank/DDBJ whole genome shotgun (WGS) entry which is preliminary data.</text>
</comment>
<keyword evidence="2" id="KW-1185">Reference proteome</keyword>
<evidence type="ECO:0000313" key="2">
    <source>
        <dbReference type="Proteomes" id="UP000076858"/>
    </source>
</evidence>
<accession>A0A164MFK3</accession>